<feature type="compositionally biased region" description="Low complexity" evidence="1">
    <location>
        <begin position="63"/>
        <end position="73"/>
    </location>
</feature>
<proteinExistence type="predicted"/>
<dbReference type="Proteomes" id="UP000324705">
    <property type="component" value="Chromosome 7A"/>
</dbReference>
<keyword evidence="3" id="KW-1185">Reference proteome</keyword>
<dbReference type="Gramene" id="TRITD7Av1G236640.1">
    <property type="protein sequence ID" value="TRITD7Av1G236640.1"/>
    <property type="gene ID" value="TRITD7Av1G236640"/>
</dbReference>
<reference evidence="2 3" key="1">
    <citation type="submission" date="2017-09" db="EMBL/GenBank/DDBJ databases">
        <authorList>
            <consortium name="International Durum Wheat Genome Sequencing Consortium (IDWGSC)"/>
            <person name="Milanesi L."/>
        </authorList>
    </citation>
    <scope>NUCLEOTIDE SEQUENCE [LARGE SCALE GENOMIC DNA]</scope>
    <source>
        <strain evidence="3">cv. Svevo</strain>
    </source>
</reference>
<dbReference type="EMBL" id="LT934123">
    <property type="protein sequence ID" value="VAI79459.1"/>
    <property type="molecule type" value="Genomic_DNA"/>
</dbReference>
<evidence type="ECO:0000313" key="2">
    <source>
        <dbReference type="EMBL" id="VAI79459.1"/>
    </source>
</evidence>
<dbReference type="AlphaFoldDB" id="A0A9R0ZMJ8"/>
<evidence type="ECO:0008006" key="4">
    <source>
        <dbReference type="Google" id="ProtNLM"/>
    </source>
</evidence>
<evidence type="ECO:0000256" key="1">
    <source>
        <dbReference type="SAM" id="MobiDB-lite"/>
    </source>
</evidence>
<name>A0A9R0ZMJ8_TRITD</name>
<evidence type="ECO:0000313" key="3">
    <source>
        <dbReference type="Proteomes" id="UP000324705"/>
    </source>
</evidence>
<accession>A0A9R0ZMJ8</accession>
<feature type="region of interest" description="Disordered" evidence="1">
    <location>
        <begin position="137"/>
        <end position="159"/>
    </location>
</feature>
<protein>
    <recommendedName>
        <fullName evidence="4">Protein FAR1-RELATED SEQUENCE</fullName>
    </recommendedName>
</protein>
<organism evidence="2 3">
    <name type="scientific">Triticum turgidum subsp. durum</name>
    <name type="common">Durum wheat</name>
    <name type="synonym">Triticum durum</name>
    <dbReference type="NCBI Taxonomy" id="4567"/>
    <lineage>
        <taxon>Eukaryota</taxon>
        <taxon>Viridiplantae</taxon>
        <taxon>Streptophyta</taxon>
        <taxon>Embryophyta</taxon>
        <taxon>Tracheophyta</taxon>
        <taxon>Spermatophyta</taxon>
        <taxon>Magnoliopsida</taxon>
        <taxon>Liliopsida</taxon>
        <taxon>Poales</taxon>
        <taxon>Poaceae</taxon>
        <taxon>BOP clade</taxon>
        <taxon>Pooideae</taxon>
        <taxon>Triticodae</taxon>
        <taxon>Triticeae</taxon>
        <taxon>Triticinae</taxon>
        <taxon>Triticum</taxon>
    </lineage>
</organism>
<feature type="compositionally biased region" description="Polar residues" evidence="1">
    <location>
        <begin position="83"/>
        <end position="97"/>
    </location>
</feature>
<gene>
    <name evidence="2" type="ORF">TRITD_7Av1G236640</name>
</gene>
<feature type="region of interest" description="Disordered" evidence="1">
    <location>
        <begin position="63"/>
        <end position="97"/>
    </location>
</feature>
<sequence length="195" mass="20354">MTRPVQALRGAAPQLLMDTTLARGPVRPPMGPRPATWPVPQPMGAIQPPRGPNAINTNYVTSPGLAPSPASSATVDGRYGQHPGSSTTQEESGNAISSPIMQAPGGHAHQPLSIASLHAAVAAAQGTVMVEPQFGRTTTTLGPAIPRDPPKSTTKGRAKSKRIQSALELHPKRKNKCSYCGSINHNGANFPTRLV</sequence>